<evidence type="ECO:0000313" key="12">
    <source>
        <dbReference type="Proteomes" id="UP000233750"/>
    </source>
</evidence>
<sequence>MKFASYIRESAIARTDARRRVCSASSIRTLARESQPTRNFRRVCQSCRLSAVCEVRSAGQARTAVARGCPALSVRTWQDHDLDLFAELADVCLATSVPTLQRDLIASEYQVWEARAFGADAVTLLPALAGPAELARLAALADELGMTAVFEVYDKEDAEVAFDLGAQVTVAAGSDLATLRSIRDSLPPTLLVLAEAGGNMALIGGELLQVTGEAA</sequence>
<keyword evidence="5" id="KW-0210">Decarboxylase</keyword>
<gene>
    <name evidence="11" type="ORF">ATK30_6347</name>
    <name evidence="10" type="ORF">H5411_04420</name>
</gene>
<evidence type="ECO:0000259" key="9">
    <source>
        <dbReference type="Pfam" id="PF00218"/>
    </source>
</evidence>
<evidence type="ECO:0000256" key="7">
    <source>
        <dbReference type="ARBA" id="ARBA00023141"/>
    </source>
</evidence>
<keyword evidence="7" id="KW-0057">Aromatic amino acid biosynthesis</keyword>
<accession>A0A2N3WNI2</accession>
<evidence type="ECO:0000256" key="3">
    <source>
        <dbReference type="ARBA" id="ARBA00012362"/>
    </source>
</evidence>
<keyword evidence="8" id="KW-0456">Lyase</keyword>
<evidence type="ECO:0000256" key="5">
    <source>
        <dbReference type="ARBA" id="ARBA00022793"/>
    </source>
</evidence>
<dbReference type="Pfam" id="PF00218">
    <property type="entry name" value="IGPS"/>
    <property type="match status" value="1"/>
</dbReference>
<accession>A0A8E1VU78</accession>
<dbReference type="GO" id="GO:0004640">
    <property type="term" value="F:phosphoribosylanthranilate isomerase activity"/>
    <property type="evidence" value="ECO:0007669"/>
    <property type="project" value="TreeGrafter"/>
</dbReference>
<evidence type="ECO:0000256" key="2">
    <source>
        <dbReference type="ARBA" id="ARBA00004696"/>
    </source>
</evidence>
<dbReference type="EC" id="4.1.1.48" evidence="3"/>
<dbReference type="UniPathway" id="UPA00035">
    <property type="reaction ID" value="UER00043"/>
</dbReference>
<dbReference type="Gene3D" id="3.20.20.70">
    <property type="entry name" value="Aldolase class I"/>
    <property type="match status" value="1"/>
</dbReference>
<keyword evidence="6" id="KW-0822">Tryptophan biosynthesis</keyword>
<dbReference type="AlphaFoldDB" id="A0A2N3WNI2"/>
<evidence type="ECO:0000313" key="11">
    <source>
        <dbReference type="EMBL" id="PKV95427.1"/>
    </source>
</evidence>
<proteinExistence type="predicted"/>
<comment type="catalytic activity">
    <reaction evidence="1">
        <text>1-(2-carboxyphenylamino)-1-deoxy-D-ribulose 5-phosphate + H(+) = (1S,2R)-1-C-(indol-3-yl)glycerol 3-phosphate + CO2 + H2O</text>
        <dbReference type="Rhea" id="RHEA:23476"/>
        <dbReference type="ChEBI" id="CHEBI:15377"/>
        <dbReference type="ChEBI" id="CHEBI:15378"/>
        <dbReference type="ChEBI" id="CHEBI:16526"/>
        <dbReference type="ChEBI" id="CHEBI:58613"/>
        <dbReference type="ChEBI" id="CHEBI:58866"/>
        <dbReference type="EC" id="4.1.1.48"/>
    </reaction>
</comment>
<feature type="domain" description="Indole-3-glycerol phosphate synthase" evidence="9">
    <location>
        <begin position="55"/>
        <end position="177"/>
    </location>
</feature>
<dbReference type="SUPFAM" id="SSF51366">
    <property type="entry name" value="Ribulose-phoshate binding barrel"/>
    <property type="match status" value="1"/>
</dbReference>
<organism evidence="11 12">
    <name type="scientific">Amycolatopsis echigonensis</name>
    <dbReference type="NCBI Taxonomy" id="2576905"/>
    <lineage>
        <taxon>Bacteria</taxon>
        <taxon>Bacillati</taxon>
        <taxon>Actinomycetota</taxon>
        <taxon>Actinomycetes</taxon>
        <taxon>Pseudonocardiales</taxon>
        <taxon>Pseudonocardiaceae</taxon>
        <taxon>Amycolatopsis</taxon>
    </lineage>
</organism>
<reference evidence="10 13" key="2">
    <citation type="submission" date="2020-08" db="EMBL/GenBank/DDBJ databases">
        <title>Amycolatopsis echigonensis JCM 21831.</title>
        <authorList>
            <person name="Tedsree N."/>
            <person name="Kuncharoen N."/>
            <person name="Likhitwitayawuid K."/>
            <person name="Tanasupawat S."/>
        </authorList>
    </citation>
    <scope>NUCLEOTIDE SEQUENCE [LARGE SCALE GENOMIC DNA]</scope>
    <source>
        <strain evidence="10 13">JCM 21831</strain>
    </source>
</reference>
<evidence type="ECO:0000313" key="13">
    <source>
        <dbReference type="Proteomes" id="UP000550260"/>
    </source>
</evidence>
<dbReference type="Proteomes" id="UP000550260">
    <property type="component" value="Unassembled WGS sequence"/>
</dbReference>
<protein>
    <recommendedName>
        <fullName evidence="3">indole-3-glycerol-phosphate synthase</fullName>
        <ecNumber evidence="3">4.1.1.48</ecNumber>
    </recommendedName>
</protein>
<comment type="caution">
    <text evidence="11">The sequence shown here is derived from an EMBL/GenBank/DDBJ whole genome shotgun (WGS) entry which is preliminary data.</text>
</comment>
<evidence type="ECO:0000256" key="4">
    <source>
        <dbReference type="ARBA" id="ARBA00022605"/>
    </source>
</evidence>
<dbReference type="GO" id="GO:0004425">
    <property type="term" value="F:indole-3-glycerol-phosphate synthase activity"/>
    <property type="evidence" value="ECO:0007669"/>
    <property type="project" value="UniProtKB-EC"/>
</dbReference>
<keyword evidence="12" id="KW-1185">Reference proteome</keyword>
<evidence type="ECO:0000256" key="1">
    <source>
        <dbReference type="ARBA" id="ARBA00001633"/>
    </source>
</evidence>
<name>A0A2N3WNI2_9PSEU</name>
<dbReference type="Proteomes" id="UP000233750">
    <property type="component" value="Unassembled WGS sequence"/>
</dbReference>
<dbReference type="OrthoDB" id="9804217at2"/>
<dbReference type="PANTHER" id="PTHR22854:SF2">
    <property type="entry name" value="INDOLE-3-GLYCEROL-PHOSPHATE SYNTHASE"/>
    <property type="match status" value="1"/>
</dbReference>
<evidence type="ECO:0000256" key="8">
    <source>
        <dbReference type="ARBA" id="ARBA00023239"/>
    </source>
</evidence>
<dbReference type="PANTHER" id="PTHR22854">
    <property type="entry name" value="TRYPTOPHAN BIOSYNTHESIS PROTEIN"/>
    <property type="match status" value="1"/>
</dbReference>
<dbReference type="EMBL" id="JACJHR010000004">
    <property type="protein sequence ID" value="MBB2498383.1"/>
    <property type="molecule type" value="Genomic_DNA"/>
</dbReference>
<reference evidence="11 12" key="1">
    <citation type="submission" date="2017-12" db="EMBL/GenBank/DDBJ databases">
        <title>Sequencing the genomes of 1000 Actinobacteria strains.</title>
        <authorList>
            <person name="Klenk H.-P."/>
        </authorList>
    </citation>
    <scope>NUCLEOTIDE SEQUENCE [LARGE SCALE GENOMIC DNA]</scope>
    <source>
        <strain evidence="11 12">DSM 45165</strain>
    </source>
</reference>
<dbReference type="InterPro" id="IPR013798">
    <property type="entry name" value="Indole-3-glycerol_P_synth_dom"/>
</dbReference>
<dbReference type="GO" id="GO:0000162">
    <property type="term" value="P:L-tryptophan biosynthetic process"/>
    <property type="evidence" value="ECO:0007669"/>
    <property type="project" value="UniProtKB-UniPathway"/>
</dbReference>
<dbReference type="EMBL" id="PJMY01000003">
    <property type="protein sequence ID" value="PKV95427.1"/>
    <property type="molecule type" value="Genomic_DNA"/>
</dbReference>
<dbReference type="InterPro" id="IPR045186">
    <property type="entry name" value="Indole-3-glycerol_P_synth"/>
</dbReference>
<keyword evidence="4" id="KW-0028">Amino-acid biosynthesis</keyword>
<dbReference type="InterPro" id="IPR013785">
    <property type="entry name" value="Aldolase_TIM"/>
</dbReference>
<dbReference type="InterPro" id="IPR011060">
    <property type="entry name" value="RibuloseP-bd_barrel"/>
</dbReference>
<evidence type="ECO:0000256" key="6">
    <source>
        <dbReference type="ARBA" id="ARBA00022822"/>
    </source>
</evidence>
<evidence type="ECO:0000313" key="10">
    <source>
        <dbReference type="EMBL" id="MBB2498383.1"/>
    </source>
</evidence>
<comment type="pathway">
    <text evidence="2">Amino-acid biosynthesis; L-tryptophan biosynthesis; L-tryptophan from chorismate: step 4/5.</text>
</comment>